<keyword evidence="10" id="KW-1185">Reference proteome</keyword>
<dbReference type="InterPro" id="IPR006120">
    <property type="entry name" value="Resolvase_HTH_dom"/>
</dbReference>
<dbReference type="Pfam" id="PF00239">
    <property type="entry name" value="Resolvase"/>
    <property type="match status" value="1"/>
</dbReference>
<evidence type="ECO:0000259" key="8">
    <source>
        <dbReference type="PROSITE" id="PS51736"/>
    </source>
</evidence>
<evidence type="ECO:0000256" key="4">
    <source>
        <dbReference type="ARBA" id="ARBA00023125"/>
    </source>
</evidence>
<sequence length="184" mass="20598">MALVGYARVSSIGQSLDVQLEKLKHCDKIFSEKRSSVDGERPALRECLSYLREGDVFIFTRIDRLARSVSHLSAVLDDLGRRGVTVRAVDQGIDTSTPEGRAMINMLATFAQFETELRKERQAEGIAKAKERGVRFGRQSKLTPEVGRRIQELRETGSMIREIMAETGLSKATVYRALSAPERP</sequence>
<dbReference type="PROSITE" id="PS51736">
    <property type="entry name" value="RECOMBINASES_3"/>
    <property type="match status" value="1"/>
</dbReference>
<keyword evidence="5" id="KW-0233">DNA recombination</keyword>
<dbReference type="EMBL" id="CXST01000014">
    <property type="protein sequence ID" value="CTQ47697.1"/>
    <property type="molecule type" value="Genomic_DNA"/>
</dbReference>
<dbReference type="GO" id="GO:0003677">
    <property type="term" value="F:DNA binding"/>
    <property type="evidence" value="ECO:0007669"/>
    <property type="project" value="UniProtKB-KW"/>
</dbReference>
<evidence type="ECO:0000256" key="6">
    <source>
        <dbReference type="PIRSR" id="PIRSR606118-50"/>
    </source>
</evidence>
<protein>
    <submittedName>
        <fullName evidence="9">DNA-invertase hin</fullName>
    </submittedName>
</protein>
<feature type="active site" description="O-(5'-phospho-DNA)-serine intermediate" evidence="6 7">
    <location>
        <position position="10"/>
    </location>
</feature>
<dbReference type="Proteomes" id="UP000048926">
    <property type="component" value="Unassembled WGS sequence"/>
</dbReference>
<organism evidence="9 10">
    <name type="scientific">Roseibium aggregatum</name>
    <dbReference type="NCBI Taxonomy" id="187304"/>
    <lineage>
        <taxon>Bacteria</taxon>
        <taxon>Pseudomonadati</taxon>
        <taxon>Pseudomonadota</taxon>
        <taxon>Alphaproteobacteria</taxon>
        <taxon>Hyphomicrobiales</taxon>
        <taxon>Stappiaceae</taxon>
        <taxon>Roseibium</taxon>
    </lineage>
</organism>
<dbReference type="InterPro" id="IPR050639">
    <property type="entry name" value="SSR_resolvase"/>
</dbReference>
<dbReference type="OrthoDB" id="2290206at2"/>
<evidence type="ECO:0000313" key="10">
    <source>
        <dbReference type="Proteomes" id="UP000048926"/>
    </source>
</evidence>
<evidence type="ECO:0000256" key="1">
    <source>
        <dbReference type="ARBA" id="ARBA00009913"/>
    </source>
</evidence>
<dbReference type="InterPro" id="IPR006119">
    <property type="entry name" value="Resolv_N"/>
</dbReference>
<dbReference type="PANTHER" id="PTHR30461">
    <property type="entry name" value="DNA-INVERTASE FROM LAMBDOID PROPHAGE"/>
    <property type="match status" value="1"/>
</dbReference>
<keyword evidence="4" id="KW-0238">DNA-binding</keyword>
<dbReference type="SMART" id="SM00857">
    <property type="entry name" value="Resolvase"/>
    <property type="match status" value="1"/>
</dbReference>
<name>A0A0M6YEL1_9HYPH</name>
<comment type="similarity">
    <text evidence="1">Belongs to the site-specific recombinase resolvase family.</text>
</comment>
<dbReference type="SUPFAM" id="SSF53041">
    <property type="entry name" value="Resolvase-like"/>
    <property type="match status" value="1"/>
</dbReference>
<dbReference type="InterPro" id="IPR006118">
    <property type="entry name" value="Recombinase_CS"/>
</dbReference>
<dbReference type="PANTHER" id="PTHR30461:SF26">
    <property type="entry name" value="RESOLVASE HOMOLOG YNEB"/>
    <property type="match status" value="1"/>
</dbReference>
<dbReference type="FunFam" id="3.40.50.1390:FF:000001">
    <property type="entry name" value="DNA recombinase"/>
    <property type="match status" value="1"/>
</dbReference>
<evidence type="ECO:0000256" key="2">
    <source>
        <dbReference type="ARBA" id="ARBA00022908"/>
    </source>
</evidence>
<evidence type="ECO:0000256" key="5">
    <source>
        <dbReference type="ARBA" id="ARBA00023172"/>
    </source>
</evidence>
<dbReference type="GO" id="GO:0000150">
    <property type="term" value="F:DNA strand exchange activity"/>
    <property type="evidence" value="ECO:0007669"/>
    <property type="project" value="UniProtKB-KW"/>
</dbReference>
<accession>A0A0M6YEL1</accession>
<dbReference type="GO" id="GO:0015074">
    <property type="term" value="P:DNA integration"/>
    <property type="evidence" value="ECO:0007669"/>
    <property type="project" value="UniProtKB-KW"/>
</dbReference>
<dbReference type="PROSITE" id="PS00398">
    <property type="entry name" value="RECOMBINASES_2"/>
    <property type="match status" value="1"/>
</dbReference>
<dbReference type="PROSITE" id="PS00397">
    <property type="entry name" value="RECOMBINASES_1"/>
    <property type="match status" value="1"/>
</dbReference>
<evidence type="ECO:0000256" key="3">
    <source>
        <dbReference type="ARBA" id="ARBA00023100"/>
    </source>
</evidence>
<dbReference type="AlphaFoldDB" id="A0A0M6YEL1"/>
<dbReference type="Pfam" id="PF02796">
    <property type="entry name" value="HTH_7"/>
    <property type="match status" value="1"/>
</dbReference>
<evidence type="ECO:0000313" key="9">
    <source>
        <dbReference type="EMBL" id="CTQ47697.1"/>
    </source>
</evidence>
<feature type="domain" description="Resolvase/invertase-type recombinase catalytic" evidence="8">
    <location>
        <begin position="2"/>
        <end position="133"/>
    </location>
</feature>
<dbReference type="InterPro" id="IPR036162">
    <property type="entry name" value="Resolvase-like_N_sf"/>
</dbReference>
<dbReference type="Gene3D" id="3.40.50.1390">
    <property type="entry name" value="Resolvase, N-terminal catalytic domain"/>
    <property type="match status" value="1"/>
</dbReference>
<proteinExistence type="inferred from homology"/>
<evidence type="ECO:0000256" key="7">
    <source>
        <dbReference type="PROSITE-ProRule" id="PRU10137"/>
    </source>
</evidence>
<keyword evidence="3" id="KW-0230">DNA invertase</keyword>
<keyword evidence="2" id="KW-0229">DNA integration</keyword>
<dbReference type="RefSeq" id="WP_055661696.1">
    <property type="nucleotide sequence ID" value="NZ_CXST01000014.1"/>
</dbReference>
<reference evidence="10" key="1">
    <citation type="submission" date="2015-07" db="EMBL/GenBank/DDBJ databases">
        <authorList>
            <person name="Rodrigo-Torres Lidia"/>
            <person name="Arahal R.David."/>
        </authorList>
    </citation>
    <scope>NUCLEOTIDE SEQUENCE [LARGE SCALE GENOMIC DNA]</scope>
    <source>
        <strain evidence="10">CECT 4801</strain>
    </source>
</reference>
<dbReference type="CDD" id="cd03768">
    <property type="entry name" value="SR_ResInv"/>
    <property type="match status" value="1"/>
</dbReference>
<gene>
    <name evidence="9" type="primary">hin_4</name>
    <name evidence="9" type="ORF">LAL4801_06159</name>
</gene>